<protein>
    <submittedName>
        <fullName evidence="1">Uncharacterized protein</fullName>
    </submittedName>
</protein>
<keyword evidence="2" id="KW-1185">Reference proteome</keyword>
<evidence type="ECO:0000313" key="1">
    <source>
        <dbReference type="EMBL" id="CAK0899047.1"/>
    </source>
</evidence>
<dbReference type="EMBL" id="CAUYUJ010020543">
    <property type="protein sequence ID" value="CAK0899047.1"/>
    <property type="molecule type" value="Genomic_DNA"/>
</dbReference>
<sequence>MRSRCQCWVAPPATCSALPLSSSPWLAAVRWPRAGSICGRLACARRPTERECRAFDGASAFIRHPGSALVLLRRPRAWLETAEATMSEKRTCGTSGSLDAVDGLEGKAEVYTEGLGCPSQAAAPKGVGGVTSDGGALGDLEIGLVEVAGVEMPVFSALPGAGHADISHEEKIVEAAGVEVAVLPGLAEAARVHVEGGAGVLPGAGHAADGSWDISLDKHFIGLGVEGAELGFNAAVAADYAAGNPPYEGERKKLEPDVEYLPAGGGLLRGGRWLRAGCDGSEAEAPPAPFRFPP</sequence>
<comment type="caution">
    <text evidence="1">The sequence shown here is derived from an EMBL/GenBank/DDBJ whole genome shotgun (WGS) entry which is preliminary data.</text>
</comment>
<name>A0ABN9XH50_9DINO</name>
<gene>
    <name evidence="1" type="ORF">PCOR1329_LOCUS76671</name>
</gene>
<proteinExistence type="predicted"/>
<dbReference type="Proteomes" id="UP001189429">
    <property type="component" value="Unassembled WGS sequence"/>
</dbReference>
<reference evidence="1" key="1">
    <citation type="submission" date="2023-10" db="EMBL/GenBank/DDBJ databases">
        <authorList>
            <person name="Chen Y."/>
            <person name="Shah S."/>
            <person name="Dougan E. K."/>
            <person name="Thang M."/>
            <person name="Chan C."/>
        </authorList>
    </citation>
    <scope>NUCLEOTIDE SEQUENCE [LARGE SCALE GENOMIC DNA]</scope>
</reference>
<organism evidence="1 2">
    <name type="scientific">Prorocentrum cordatum</name>
    <dbReference type="NCBI Taxonomy" id="2364126"/>
    <lineage>
        <taxon>Eukaryota</taxon>
        <taxon>Sar</taxon>
        <taxon>Alveolata</taxon>
        <taxon>Dinophyceae</taxon>
        <taxon>Prorocentrales</taxon>
        <taxon>Prorocentraceae</taxon>
        <taxon>Prorocentrum</taxon>
    </lineage>
</organism>
<evidence type="ECO:0000313" key="2">
    <source>
        <dbReference type="Proteomes" id="UP001189429"/>
    </source>
</evidence>
<accession>A0ABN9XH50</accession>